<sequence length="50" mass="6015">MLFGENSVLALYKIDKERKDLKKEIENLKESNQKLQKEYFSLKQLEPKDN</sequence>
<evidence type="ECO:0000256" key="1">
    <source>
        <dbReference type="SAM" id="Coils"/>
    </source>
</evidence>
<dbReference type="Pfam" id="PF04977">
    <property type="entry name" value="DivIC"/>
    <property type="match status" value="1"/>
</dbReference>
<accession>A0A0S4XKT7</accession>
<dbReference type="InterPro" id="IPR007060">
    <property type="entry name" value="FtsL/DivIC"/>
</dbReference>
<name>A0A0S4XKT7_9BACT</name>
<keyword evidence="1" id="KW-0175">Coiled coil</keyword>
<evidence type="ECO:0000313" key="2">
    <source>
        <dbReference type="EMBL" id="CUV64963.1"/>
    </source>
</evidence>
<dbReference type="EMBL" id="FAXN01000010">
    <property type="protein sequence ID" value="CUV64963.1"/>
    <property type="molecule type" value="Genomic_DNA"/>
</dbReference>
<reference evidence="2" key="1">
    <citation type="submission" date="2015-11" db="EMBL/GenBank/DDBJ databases">
        <authorList>
            <person name="Zhang Y."/>
            <person name="Guo Z."/>
        </authorList>
    </citation>
    <scope>NUCLEOTIDE SEQUENCE</scope>
    <source>
        <strain evidence="2">BN30871</strain>
    </source>
</reference>
<feature type="coiled-coil region" evidence="1">
    <location>
        <begin position="11"/>
        <end position="45"/>
    </location>
</feature>
<proteinExistence type="predicted"/>
<protein>
    <submittedName>
        <fullName evidence="2">Uncharacterized protein</fullName>
    </submittedName>
</protein>
<dbReference type="AlphaFoldDB" id="A0A0S4XKT7"/>
<gene>
    <name evidence="2" type="ORF">BN3087_120013</name>
</gene>
<organism evidence="2">
    <name type="scientific">Sulfurovum sp. enrichment culture clone C5</name>
    <dbReference type="NCBI Taxonomy" id="497650"/>
    <lineage>
        <taxon>Bacteria</taxon>
        <taxon>Pseudomonadati</taxon>
        <taxon>Campylobacterota</taxon>
        <taxon>Epsilonproteobacteria</taxon>
        <taxon>Campylobacterales</taxon>
        <taxon>Sulfurovaceae</taxon>
        <taxon>Sulfurovum</taxon>
        <taxon>environmental samples</taxon>
    </lineage>
</organism>